<sequence>MNRNNIKIKQGFSAILTLIVLFATACQKEQIPLFSDDSPAIYMGTTSYSYSFIDDKDANSKTIYLAVKLSGEMADHDRSFKMEAIFDSTTTAKPEWFEIQEGILPKNSVDGRIPIVLKRNTTIDTSLVDLNLQLVPSTSLGTILNTKAKITWTGRIIQPSNWSWMRYYLGADFSTAWFSFIIDVTGRNSFPYHPTWAKTDPETWWMSAGEIQGWGLMVKDALIQYNLNLQHQYPDRDTAFMHNDGPKKGLPVVFY</sequence>
<comment type="caution">
    <text evidence="2">The sequence shown here is derived from an EMBL/GenBank/DDBJ whole genome shotgun (WGS) entry which is preliminary data.</text>
</comment>
<keyword evidence="3" id="KW-1185">Reference proteome</keyword>
<feature type="chain" id="PRO_5045558245" evidence="1">
    <location>
        <begin position="26"/>
        <end position="255"/>
    </location>
</feature>
<reference evidence="2 3" key="1">
    <citation type="submission" date="2021-01" db="EMBL/GenBank/DDBJ databases">
        <title>C459-1 draft genome sequence.</title>
        <authorList>
            <person name="Zhang X.-F."/>
        </authorList>
    </citation>
    <scope>NUCLEOTIDE SEQUENCE [LARGE SCALE GENOMIC DNA]</scope>
    <source>
        <strain evidence="3">C459-1</strain>
    </source>
</reference>
<protein>
    <submittedName>
        <fullName evidence="2">DUF4843 domain-containing protein</fullName>
    </submittedName>
</protein>
<dbReference type="RefSeq" id="WP_202101346.1">
    <property type="nucleotide sequence ID" value="NZ_JAERTY010000001.1"/>
</dbReference>
<name>A0ABS1QYP3_9SPHI</name>
<dbReference type="Proteomes" id="UP000625283">
    <property type="component" value="Unassembled WGS sequence"/>
</dbReference>
<dbReference type="InterPro" id="IPR032299">
    <property type="entry name" value="DUF4843"/>
</dbReference>
<dbReference type="EMBL" id="JAERTY010000001">
    <property type="protein sequence ID" value="MBL1407552.1"/>
    <property type="molecule type" value="Genomic_DNA"/>
</dbReference>
<evidence type="ECO:0000313" key="2">
    <source>
        <dbReference type="EMBL" id="MBL1407552.1"/>
    </source>
</evidence>
<evidence type="ECO:0000313" key="3">
    <source>
        <dbReference type="Proteomes" id="UP000625283"/>
    </source>
</evidence>
<keyword evidence="1" id="KW-0732">Signal</keyword>
<accession>A0ABS1QYP3</accession>
<organism evidence="2 3">
    <name type="scientific">Sphingobacterium faecale</name>
    <dbReference type="NCBI Taxonomy" id="2803775"/>
    <lineage>
        <taxon>Bacteria</taxon>
        <taxon>Pseudomonadati</taxon>
        <taxon>Bacteroidota</taxon>
        <taxon>Sphingobacteriia</taxon>
        <taxon>Sphingobacteriales</taxon>
        <taxon>Sphingobacteriaceae</taxon>
        <taxon>Sphingobacterium</taxon>
    </lineage>
</organism>
<gene>
    <name evidence="2" type="ORF">JKG61_02175</name>
</gene>
<feature type="signal peptide" evidence="1">
    <location>
        <begin position="1"/>
        <end position="25"/>
    </location>
</feature>
<dbReference type="Pfam" id="PF16132">
    <property type="entry name" value="DUF4843"/>
    <property type="match status" value="1"/>
</dbReference>
<dbReference type="PROSITE" id="PS51257">
    <property type="entry name" value="PROKAR_LIPOPROTEIN"/>
    <property type="match status" value="1"/>
</dbReference>
<evidence type="ECO:0000256" key="1">
    <source>
        <dbReference type="SAM" id="SignalP"/>
    </source>
</evidence>
<proteinExistence type="predicted"/>